<evidence type="ECO:0000313" key="1">
    <source>
        <dbReference type="EMBL" id="KAK4221737.1"/>
    </source>
</evidence>
<protein>
    <submittedName>
        <fullName evidence="1">Uncharacterized protein</fullName>
    </submittedName>
</protein>
<accession>A0AAN7BFL8</accession>
<comment type="caution">
    <text evidence="1">The sequence shown here is derived from an EMBL/GenBank/DDBJ whole genome shotgun (WGS) entry which is preliminary data.</text>
</comment>
<proteinExistence type="predicted"/>
<reference evidence="1" key="2">
    <citation type="submission" date="2023-05" db="EMBL/GenBank/DDBJ databases">
        <authorList>
            <consortium name="Lawrence Berkeley National Laboratory"/>
            <person name="Steindorff A."/>
            <person name="Hensen N."/>
            <person name="Bonometti L."/>
            <person name="Westerberg I."/>
            <person name="Brannstrom I.O."/>
            <person name="Guillou S."/>
            <person name="Cros-Aarteil S."/>
            <person name="Calhoun S."/>
            <person name="Haridas S."/>
            <person name="Kuo A."/>
            <person name="Mondo S."/>
            <person name="Pangilinan J."/>
            <person name="Riley R."/>
            <person name="Labutti K."/>
            <person name="Andreopoulos B."/>
            <person name="Lipzen A."/>
            <person name="Chen C."/>
            <person name="Yanf M."/>
            <person name="Daum C."/>
            <person name="Ng V."/>
            <person name="Clum A."/>
            <person name="Ohm R."/>
            <person name="Martin F."/>
            <person name="Silar P."/>
            <person name="Natvig D."/>
            <person name="Lalanne C."/>
            <person name="Gautier V."/>
            <person name="Ament-Velasquez S.L."/>
            <person name="Kruys A."/>
            <person name="Hutchinson M.I."/>
            <person name="Powell A.J."/>
            <person name="Barry K."/>
            <person name="Miller A.N."/>
            <person name="Grigoriev I.V."/>
            <person name="Debuchy R."/>
            <person name="Gladieux P."/>
            <person name="Thoren M.H."/>
            <person name="Johannesson H."/>
        </authorList>
    </citation>
    <scope>NUCLEOTIDE SEQUENCE</scope>
    <source>
        <strain evidence="1">CBS 990.96</strain>
    </source>
</reference>
<dbReference type="Proteomes" id="UP001301958">
    <property type="component" value="Unassembled WGS sequence"/>
</dbReference>
<gene>
    <name evidence="1" type="ORF">QBC38DRAFT_117539</name>
</gene>
<evidence type="ECO:0000313" key="2">
    <source>
        <dbReference type="Proteomes" id="UP001301958"/>
    </source>
</evidence>
<organism evidence="1 2">
    <name type="scientific">Podospora fimiseda</name>
    <dbReference type="NCBI Taxonomy" id="252190"/>
    <lineage>
        <taxon>Eukaryota</taxon>
        <taxon>Fungi</taxon>
        <taxon>Dikarya</taxon>
        <taxon>Ascomycota</taxon>
        <taxon>Pezizomycotina</taxon>
        <taxon>Sordariomycetes</taxon>
        <taxon>Sordariomycetidae</taxon>
        <taxon>Sordariales</taxon>
        <taxon>Podosporaceae</taxon>
        <taxon>Podospora</taxon>
    </lineage>
</organism>
<sequence>MGSSPEEQEEEGYFKNWDDADLIRCGALHTNIYSYPTLNNPIHPLFTNFTVPPGDDYTLISELFPSLRLATLLLQSSGLPWLSEFFISDIFSPLYPGFDHLLKTPTVITRHHSASWATPQQKYEWINSTHHILLSSAFFLPDEIQWRLDPDILSRHGWVGYTARHQHFSSSGLNISLNDHPDCVLQSDKSTISLLKKTSRCMTILIMREYALHLRYLSTGSEEWLFTAFMCACTLLHEIGHLVYWKDFRAINKKMTEPYFGDDLEMELGDSFVSSIFGGWCPVPIENRFGFTNEGGRFRGGLGWRQFLRWGAGGKRPRWRVGYSVRVDYIAALFDIQNWRNYETCPELLIRPWTLPESCSKSTTIIPGVTEAGLHASAALPDYEDDKDGNCVWKRRPAADFRIPLYRDLVVVSPEAANDYRLRAMCPPEPEARDPTIKLSRIQIIKQEMEMGGGDMIFWIDGKRVDEESDGVRSNAQFSI</sequence>
<keyword evidence="2" id="KW-1185">Reference proteome</keyword>
<dbReference type="EMBL" id="MU865519">
    <property type="protein sequence ID" value="KAK4221737.1"/>
    <property type="molecule type" value="Genomic_DNA"/>
</dbReference>
<name>A0AAN7BFL8_9PEZI</name>
<reference evidence="1" key="1">
    <citation type="journal article" date="2023" name="Mol. Phylogenet. Evol.">
        <title>Genome-scale phylogeny and comparative genomics of the fungal order Sordariales.</title>
        <authorList>
            <person name="Hensen N."/>
            <person name="Bonometti L."/>
            <person name="Westerberg I."/>
            <person name="Brannstrom I.O."/>
            <person name="Guillou S."/>
            <person name="Cros-Aarteil S."/>
            <person name="Calhoun S."/>
            <person name="Haridas S."/>
            <person name="Kuo A."/>
            <person name="Mondo S."/>
            <person name="Pangilinan J."/>
            <person name="Riley R."/>
            <person name="LaButti K."/>
            <person name="Andreopoulos B."/>
            <person name="Lipzen A."/>
            <person name="Chen C."/>
            <person name="Yan M."/>
            <person name="Daum C."/>
            <person name="Ng V."/>
            <person name="Clum A."/>
            <person name="Steindorff A."/>
            <person name="Ohm R.A."/>
            <person name="Martin F."/>
            <person name="Silar P."/>
            <person name="Natvig D.O."/>
            <person name="Lalanne C."/>
            <person name="Gautier V."/>
            <person name="Ament-Velasquez S.L."/>
            <person name="Kruys A."/>
            <person name="Hutchinson M.I."/>
            <person name="Powell A.J."/>
            <person name="Barry K."/>
            <person name="Miller A.N."/>
            <person name="Grigoriev I.V."/>
            <person name="Debuchy R."/>
            <person name="Gladieux P."/>
            <person name="Hiltunen Thoren M."/>
            <person name="Johannesson H."/>
        </authorList>
    </citation>
    <scope>NUCLEOTIDE SEQUENCE</scope>
    <source>
        <strain evidence="1">CBS 990.96</strain>
    </source>
</reference>
<dbReference type="AlphaFoldDB" id="A0AAN7BFL8"/>